<evidence type="ECO:0000313" key="3">
    <source>
        <dbReference type="Proteomes" id="UP000058446"/>
    </source>
</evidence>
<keyword evidence="3" id="KW-1185">Reference proteome</keyword>
<dbReference type="STRING" id="1408189.CLAC_00720"/>
<accession>A0A0K2H2U3</accession>
<proteinExistence type="predicted"/>
<evidence type="ECO:0000313" key="2">
    <source>
        <dbReference type="EMBL" id="ALA68354.1"/>
    </source>
</evidence>
<sequence length="156" mass="17414">MPVRNPRQYDQPEPEDVRRASQAWASHNGDPRDLPLTPGVVVRETIVIGCGRRCADLIVSGRPVGVEIDSRQLDLHSRNLAPLPFDAGFYATLRDQGRRDYLSGHVSGGARRGRILWHELADGRRFLTLPTPGSYAVLPAREVERSIDGVWRGVVR</sequence>
<organism evidence="2 3">
    <name type="scientific">Corynebacterium lactis RW2-5</name>
    <dbReference type="NCBI Taxonomy" id="1408189"/>
    <lineage>
        <taxon>Bacteria</taxon>
        <taxon>Bacillati</taxon>
        <taxon>Actinomycetota</taxon>
        <taxon>Actinomycetes</taxon>
        <taxon>Mycobacteriales</taxon>
        <taxon>Corynebacteriaceae</taxon>
        <taxon>Corynebacterium</taxon>
    </lineage>
</organism>
<gene>
    <name evidence="2" type="ORF">CLAC_00720</name>
</gene>
<dbReference type="AlphaFoldDB" id="A0A0K2H2U3"/>
<reference evidence="2 3" key="1">
    <citation type="submission" date="2013-10" db="EMBL/GenBank/DDBJ databases">
        <title>Complete genome sequence of Corynebacterium lactis DSM 45799(T), isolated from raw cow milk.</title>
        <authorList>
            <person name="Ruckert C."/>
            <person name="Albersmeier A."/>
            <person name="Lipski A."/>
            <person name="Kalinowski J."/>
        </authorList>
    </citation>
    <scope>NUCLEOTIDE SEQUENCE [LARGE SCALE GENOMIC DNA]</scope>
    <source>
        <strain evidence="2 3">RW2-5</strain>
    </source>
</reference>
<dbReference type="KEGG" id="clw:CLAC_00720"/>
<dbReference type="PATRIC" id="fig|1408189.4.peg.143"/>
<dbReference type="Proteomes" id="UP000058446">
    <property type="component" value="Chromosome"/>
</dbReference>
<protein>
    <submittedName>
        <fullName evidence="2">Uncharacterized protein</fullName>
    </submittedName>
</protein>
<name>A0A0K2H2U3_9CORY</name>
<dbReference type="EMBL" id="CP006841">
    <property type="protein sequence ID" value="ALA68354.1"/>
    <property type="molecule type" value="Genomic_DNA"/>
</dbReference>
<dbReference type="RefSeq" id="WP_245621913.1">
    <property type="nucleotide sequence ID" value="NZ_CP006841.1"/>
</dbReference>
<evidence type="ECO:0000256" key="1">
    <source>
        <dbReference type="SAM" id="MobiDB-lite"/>
    </source>
</evidence>
<feature type="region of interest" description="Disordered" evidence="1">
    <location>
        <begin position="1"/>
        <end position="36"/>
    </location>
</feature>